<feature type="region of interest" description="Disordered" evidence="1">
    <location>
        <begin position="1"/>
        <end position="29"/>
    </location>
</feature>
<accession>A0A451ARQ4</accession>
<dbReference type="EMBL" id="CAADFZ010000264">
    <property type="protein sequence ID" value="VFK68736.1"/>
    <property type="molecule type" value="Genomic_DNA"/>
</dbReference>
<evidence type="ECO:0000313" key="2">
    <source>
        <dbReference type="EMBL" id="VFK68736.1"/>
    </source>
</evidence>
<name>A0A451ARQ4_9GAMM</name>
<dbReference type="AlphaFoldDB" id="A0A451ARQ4"/>
<proteinExistence type="predicted"/>
<sequence>MDATSIARKFFTEPNPENPEQNDQKSENPKKWYFIDLFGFGFSGLGNNRNH</sequence>
<evidence type="ECO:0000256" key="1">
    <source>
        <dbReference type="SAM" id="MobiDB-lite"/>
    </source>
</evidence>
<reference evidence="2" key="1">
    <citation type="submission" date="2019-02" db="EMBL/GenBank/DDBJ databases">
        <authorList>
            <person name="Gruber-Vodicka R. H."/>
            <person name="Seah K. B. B."/>
        </authorList>
    </citation>
    <scope>NUCLEOTIDE SEQUENCE</scope>
    <source>
        <strain evidence="2">BECK_BY8</strain>
    </source>
</reference>
<protein>
    <submittedName>
        <fullName evidence="2">Uncharacterized protein</fullName>
    </submittedName>
</protein>
<gene>
    <name evidence="2" type="ORF">BECKUNK1418G_GA0071005_12641</name>
</gene>
<organism evidence="2">
    <name type="scientific">Candidatus Kentrum sp. UNK</name>
    <dbReference type="NCBI Taxonomy" id="2126344"/>
    <lineage>
        <taxon>Bacteria</taxon>
        <taxon>Pseudomonadati</taxon>
        <taxon>Pseudomonadota</taxon>
        <taxon>Gammaproteobacteria</taxon>
        <taxon>Candidatus Kentrum</taxon>
    </lineage>
</organism>